<evidence type="ECO:0000256" key="8">
    <source>
        <dbReference type="ARBA" id="ARBA00023136"/>
    </source>
</evidence>
<feature type="transmembrane region" description="Helical" evidence="9">
    <location>
        <begin position="56"/>
        <end position="78"/>
    </location>
</feature>
<evidence type="ECO:0000256" key="7">
    <source>
        <dbReference type="ARBA" id="ARBA00022989"/>
    </source>
</evidence>
<dbReference type="InterPro" id="IPR000537">
    <property type="entry name" value="UbiA_prenyltransferase"/>
</dbReference>
<name>A0A6J7FJJ0_9ZZZZ</name>
<dbReference type="PANTHER" id="PTHR13929">
    <property type="entry name" value="1,4-DIHYDROXY-2-NAPHTHOATE OCTAPRENYLTRANSFERASE"/>
    <property type="match status" value="1"/>
</dbReference>
<accession>A0A6J7FJJ0</accession>
<comment type="pathway">
    <text evidence="2">Quinol/quinone metabolism; menaquinone biosynthesis.</text>
</comment>
<keyword evidence="8 9" id="KW-0472">Membrane</keyword>
<reference evidence="11" key="1">
    <citation type="submission" date="2020-05" db="EMBL/GenBank/DDBJ databases">
        <authorList>
            <person name="Chiriac C."/>
            <person name="Salcher M."/>
            <person name="Ghai R."/>
            <person name="Kavagutti S V."/>
        </authorList>
    </citation>
    <scope>NUCLEOTIDE SEQUENCE</scope>
</reference>
<keyword evidence="5" id="KW-0808">Transferase</keyword>
<feature type="transmembrane region" description="Helical" evidence="9">
    <location>
        <begin position="237"/>
        <end position="256"/>
    </location>
</feature>
<evidence type="ECO:0000256" key="9">
    <source>
        <dbReference type="SAM" id="Phobius"/>
    </source>
</evidence>
<dbReference type="UniPathway" id="UPA00079"/>
<dbReference type="NCBIfam" id="TIGR00751">
    <property type="entry name" value="menA"/>
    <property type="match status" value="1"/>
</dbReference>
<dbReference type="Pfam" id="PF01040">
    <property type="entry name" value="UbiA"/>
    <property type="match status" value="1"/>
</dbReference>
<proteinExistence type="inferred from homology"/>
<dbReference type="Gene3D" id="1.10.357.140">
    <property type="entry name" value="UbiA prenyltransferase"/>
    <property type="match status" value="1"/>
</dbReference>
<sequence length="317" mass="32836">MTVPPASPSQERPPLPTNWKKWVLGARPRTLPAAVAPVIVGTAAAAGASAGLLKGIQLWILLCALGVAVFVQVATNYANDYSDGKRGTDDPSARTGPPRLVGNGLATPSEVKRAMLLCFGLTALCGLPLVLFVDWKLIFVGVAAIAAGWFYTGGSRPYGYAGFGELFVFVFFGLVATAGSYFVQAESLSWLSLGAGVAMGCLATALLVVNNLRDIPGDTVAGKNTLAVRLGDRNTRILYVVLIVMPVLLVPLLAGLSGRPVGVLALLAIVPARQPITQVLSGAKGPALIPVLVRTGQVQIVYALLLALGLWIGASAG</sequence>
<protein>
    <submittedName>
        <fullName evidence="11">Unannotated protein</fullName>
    </submittedName>
</protein>
<feature type="transmembrane region" description="Helical" evidence="9">
    <location>
        <begin position="189"/>
        <end position="209"/>
    </location>
</feature>
<dbReference type="CDD" id="cd13962">
    <property type="entry name" value="PT_UbiA_UBIAD1"/>
    <property type="match status" value="1"/>
</dbReference>
<organism evidence="11">
    <name type="scientific">freshwater metagenome</name>
    <dbReference type="NCBI Taxonomy" id="449393"/>
    <lineage>
        <taxon>unclassified sequences</taxon>
        <taxon>metagenomes</taxon>
        <taxon>ecological metagenomes</taxon>
    </lineage>
</organism>
<keyword evidence="4" id="KW-1003">Cell membrane</keyword>
<feature type="transmembrane region" description="Helical" evidence="9">
    <location>
        <begin position="166"/>
        <end position="183"/>
    </location>
</feature>
<evidence type="ECO:0000256" key="1">
    <source>
        <dbReference type="ARBA" id="ARBA00004141"/>
    </source>
</evidence>
<feature type="transmembrane region" description="Helical" evidence="9">
    <location>
        <begin position="114"/>
        <end position="131"/>
    </location>
</feature>
<keyword evidence="6 9" id="KW-0812">Transmembrane</keyword>
<dbReference type="GO" id="GO:0042371">
    <property type="term" value="P:vitamin K biosynthetic process"/>
    <property type="evidence" value="ECO:0007669"/>
    <property type="project" value="TreeGrafter"/>
</dbReference>
<dbReference type="EMBL" id="CAFBMG010000022">
    <property type="protein sequence ID" value="CAB4893754.1"/>
    <property type="molecule type" value="Genomic_DNA"/>
</dbReference>
<keyword evidence="7 9" id="KW-1133">Transmembrane helix</keyword>
<dbReference type="HAMAP" id="MF_01937">
    <property type="entry name" value="MenA_1"/>
    <property type="match status" value="1"/>
</dbReference>
<keyword evidence="3" id="KW-0474">Menaquinone biosynthesis</keyword>
<dbReference type="GO" id="GO:0009234">
    <property type="term" value="P:menaquinone biosynthetic process"/>
    <property type="evidence" value="ECO:0007669"/>
    <property type="project" value="UniProtKB-UniPathway"/>
</dbReference>
<dbReference type="PANTHER" id="PTHR13929:SF0">
    <property type="entry name" value="UBIA PRENYLTRANSFERASE DOMAIN-CONTAINING PROTEIN 1"/>
    <property type="match status" value="1"/>
</dbReference>
<dbReference type="PIRSF" id="PIRSF005355">
    <property type="entry name" value="UBIAD1"/>
    <property type="match status" value="1"/>
</dbReference>
<evidence type="ECO:0000256" key="2">
    <source>
        <dbReference type="ARBA" id="ARBA00004863"/>
    </source>
</evidence>
<dbReference type="InterPro" id="IPR026046">
    <property type="entry name" value="UBIAD1"/>
</dbReference>
<feature type="transmembrane region" description="Helical" evidence="9">
    <location>
        <begin position="137"/>
        <end position="154"/>
    </location>
</feature>
<feature type="transmembrane region" description="Helical" evidence="9">
    <location>
        <begin position="30"/>
        <end position="50"/>
    </location>
</feature>
<dbReference type="GO" id="GO:0016020">
    <property type="term" value="C:membrane"/>
    <property type="evidence" value="ECO:0007669"/>
    <property type="project" value="UniProtKB-SubCell"/>
</dbReference>
<evidence type="ECO:0000256" key="5">
    <source>
        <dbReference type="ARBA" id="ARBA00022679"/>
    </source>
</evidence>
<dbReference type="NCBIfam" id="NF004751">
    <property type="entry name" value="PRK06080.1-3"/>
    <property type="match status" value="1"/>
</dbReference>
<evidence type="ECO:0000313" key="10">
    <source>
        <dbReference type="EMBL" id="CAB4533581.1"/>
    </source>
</evidence>
<dbReference type="InterPro" id="IPR044878">
    <property type="entry name" value="UbiA_sf"/>
</dbReference>
<feature type="transmembrane region" description="Helical" evidence="9">
    <location>
        <begin position="296"/>
        <end position="314"/>
    </location>
</feature>
<gene>
    <name evidence="10" type="ORF">UFOPK1358_00571</name>
    <name evidence="11" type="ORF">UFOPK3519_00454</name>
</gene>
<evidence type="ECO:0000313" key="11">
    <source>
        <dbReference type="EMBL" id="CAB4893754.1"/>
    </source>
</evidence>
<evidence type="ECO:0000256" key="6">
    <source>
        <dbReference type="ARBA" id="ARBA00022692"/>
    </source>
</evidence>
<dbReference type="InterPro" id="IPR004657">
    <property type="entry name" value="MenA"/>
</dbReference>
<evidence type="ECO:0000256" key="4">
    <source>
        <dbReference type="ARBA" id="ARBA00022475"/>
    </source>
</evidence>
<dbReference type="EMBL" id="CAEZSF010000037">
    <property type="protein sequence ID" value="CAB4533581.1"/>
    <property type="molecule type" value="Genomic_DNA"/>
</dbReference>
<dbReference type="GO" id="GO:0046428">
    <property type="term" value="F:1,4-dihydroxy-2-naphthoate polyprenyltransferase activity"/>
    <property type="evidence" value="ECO:0007669"/>
    <property type="project" value="InterPro"/>
</dbReference>
<evidence type="ECO:0000256" key="3">
    <source>
        <dbReference type="ARBA" id="ARBA00022428"/>
    </source>
</evidence>
<comment type="subcellular location">
    <subcellularLocation>
        <location evidence="1">Membrane</location>
        <topology evidence="1">Multi-pass membrane protein</topology>
    </subcellularLocation>
</comment>
<dbReference type="AlphaFoldDB" id="A0A6J7FJJ0"/>